<dbReference type="EMBL" id="LS991951">
    <property type="protein sequence ID" value="SYV97803.1"/>
    <property type="molecule type" value="Genomic_DNA"/>
</dbReference>
<gene>
    <name evidence="1" type="ORF">NCTC10132_01172</name>
</gene>
<reference evidence="2" key="1">
    <citation type="submission" date="2018-06" db="EMBL/GenBank/DDBJ databases">
        <authorList>
            <consortium name="Pathogen Informatics"/>
        </authorList>
    </citation>
    <scope>NUCLEOTIDE SEQUENCE [LARGE SCALE GENOMIC DNA]</scope>
    <source>
        <strain evidence="2">NCTC10132</strain>
    </source>
</reference>
<proteinExistence type="predicted"/>
<dbReference type="KEGG" id="medw:NCTC10132_01172"/>
<dbReference type="Proteomes" id="UP000257559">
    <property type="component" value="Chromosome"/>
</dbReference>
<keyword evidence="2" id="KW-1185">Reference proteome</keyword>
<organism evidence="1 2">
    <name type="scientific">Mycoplasmopsis edwardii</name>
    <dbReference type="NCBI Taxonomy" id="53558"/>
    <lineage>
        <taxon>Bacteria</taxon>
        <taxon>Bacillati</taxon>
        <taxon>Mycoplasmatota</taxon>
        <taxon>Mycoplasmoidales</taxon>
        <taxon>Metamycoplasmataceae</taxon>
        <taxon>Mycoplasmopsis</taxon>
    </lineage>
</organism>
<protein>
    <submittedName>
        <fullName evidence="1">Uncharacterized protein</fullName>
    </submittedName>
</protein>
<evidence type="ECO:0000313" key="1">
    <source>
        <dbReference type="EMBL" id="SYV97803.1"/>
    </source>
</evidence>
<evidence type="ECO:0000313" key="2">
    <source>
        <dbReference type="Proteomes" id="UP000257559"/>
    </source>
</evidence>
<dbReference type="AlphaFoldDB" id="A0A3B0QDJ8"/>
<sequence length="46" mass="5505">MVYDLIMLAARGIFDNIDDFEYKLENSDNFVNNNKYKIVNNKLIFE</sequence>
<name>A0A3B0QDJ8_9BACT</name>
<accession>A0A3B0QDJ8</accession>